<keyword evidence="6 11" id="KW-0169">Cobalamin biosynthesis</keyword>
<accession>A0A564W8C6</accession>
<dbReference type="InterPro" id="IPR036087">
    <property type="entry name" value="Nict_dMeBzImd_PRibTrfase_sf"/>
</dbReference>
<dbReference type="InterPro" id="IPR023195">
    <property type="entry name" value="Nict_dMeBzImd_PRibTrfase_N"/>
</dbReference>
<evidence type="ECO:0000256" key="1">
    <source>
        <dbReference type="ARBA" id="ARBA00002197"/>
    </source>
</evidence>
<dbReference type="GO" id="GO:0008939">
    <property type="term" value="F:nicotinate-nucleotide-dimethylbenzimidazole phosphoribosyltransferase activity"/>
    <property type="evidence" value="ECO:0007669"/>
    <property type="project" value="UniProtKB-UniRule"/>
</dbReference>
<dbReference type="HAMAP" id="MF_00230">
    <property type="entry name" value="CobT"/>
    <property type="match status" value="1"/>
</dbReference>
<evidence type="ECO:0000313" key="13">
    <source>
        <dbReference type="Proteomes" id="UP000408482"/>
    </source>
</evidence>
<evidence type="ECO:0000256" key="2">
    <source>
        <dbReference type="ARBA" id="ARBA00005049"/>
    </source>
</evidence>
<dbReference type="PANTHER" id="PTHR43463:SF1">
    <property type="entry name" value="NICOTINATE-NUCLEOTIDE--DIMETHYLBENZIMIDAZOLE PHOSPHORIBOSYLTRANSFERASE"/>
    <property type="match status" value="1"/>
</dbReference>
<keyword evidence="13" id="KW-1185">Reference proteome</keyword>
<dbReference type="UniPathway" id="UPA00061">
    <property type="reaction ID" value="UER00516"/>
</dbReference>
<keyword evidence="8 11" id="KW-0808">Transferase</keyword>
<reference evidence="12 13" key="1">
    <citation type="submission" date="2019-07" db="EMBL/GenBank/DDBJ databases">
        <authorList>
            <person name="Hibberd C M."/>
            <person name="Gehrig L. J."/>
            <person name="Chang H.-W."/>
            <person name="Venkatesh S."/>
        </authorList>
    </citation>
    <scope>NUCLEOTIDE SEQUENCE [LARGE SCALE GENOMIC DNA]</scope>
    <source>
        <strain evidence="12">Blautia_luti_SSTS_Bg7063</strain>
    </source>
</reference>
<gene>
    <name evidence="11 12" type="primary">cobT</name>
    <name evidence="12" type="ORF">RSSSTS7063_01738</name>
</gene>
<sequence>MMTLDEAVKKVRPLDEKAMEGARKRWDSIAKPLHSLGELENMLTQIAGITGTPEVRVEKKAVVAMCADNGVVEEGVTQTGQEVTAVVAENFLEGTTTCCVMCRQCGAELFPVDVGMVTDTKVRTDLKVAYGTRNMTREPAMTRDQAIRGIEAGIAMAEELKEKGYQVLATGEMGIGNTTTSSAVAAVLLGKPVEDMTGRGAGLTSEGLVRKINAIKKAIALNNPDRSDAIDVLAKVGGLDIAGMAGVFIGGAALGMPVVMDGFISCVSALIAVKICPQVSDHILASHVSKEPAAQLILKELGKEAIIHAGMCLGEGTGAVALFPMMDLSCAVYNSMSTFGDINVEQYEELK</sequence>
<dbReference type="GO" id="GO:0009236">
    <property type="term" value="P:cobalamin biosynthetic process"/>
    <property type="evidence" value="ECO:0007669"/>
    <property type="project" value="UniProtKB-UniRule"/>
</dbReference>
<comment type="similarity">
    <text evidence="3 11">Belongs to the CobT family.</text>
</comment>
<evidence type="ECO:0000256" key="8">
    <source>
        <dbReference type="ARBA" id="ARBA00022679"/>
    </source>
</evidence>
<comment type="pathway">
    <text evidence="2 11">Nucleoside biosynthesis; alpha-ribazole biosynthesis; alpha-ribazole from 5,6-dimethylbenzimidazole: step 1/2.</text>
</comment>
<dbReference type="EC" id="2.4.2.21" evidence="4 11"/>
<dbReference type="Proteomes" id="UP000408482">
    <property type="component" value="Unassembled WGS sequence"/>
</dbReference>
<dbReference type="EMBL" id="CABHNW010000187">
    <property type="protein sequence ID" value="VUX41126.1"/>
    <property type="molecule type" value="Genomic_DNA"/>
</dbReference>
<evidence type="ECO:0000256" key="3">
    <source>
        <dbReference type="ARBA" id="ARBA00007110"/>
    </source>
</evidence>
<evidence type="ECO:0000256" key="9">
    <source>
        <dbReference type="ARBA" id="ARBA00030686"/>
    </source>
</evidence>
<evidence type="ECO:0000256" key="11">
    <source>
        <dbReference type="HAMAP-Rule" id="MF_00230"/>
    </source>
</evidence>
<protein>
    <recommendedName>
        <fullName evidence="5 11">Nicotinate-nucleotide--dimethylbenzimidazole phosphoribosyltransferase</fullName>
        <shortName evidence="11">NN:DBI PRT</shortName>
        <ecNumber evidence="4 11">2.4.2.21</ecNumber>
    </recommendedName>
    <alternativeName>
        <fullName evidence="9 11">N(1)-alpha-phosphoribosyltransferase</fullName>
    </alternativeName>
</protein>
<dbReference type="Gene3D" id="3.40.50.10210">
    <property type="match status" value="1"/>
</dbReference>
<comment type="function">
    <text evidence="1 11">Catalyzes the synthesis of alpha-ribazole-5'-phosphate from nicotinate mononucleotide (NAMN) and 5,6-dimethylbenzimidazole (DMB).</text>
</comment>
<proteinExistence type="inferred from homology"/>
<dbReference type="NCBIfam" id="NF000996">
    <property type="entry name" value="PRK00105.1"/>
    <property type="match status" value="1"/>
</dbReference>
<dbReference type="PANTHER" id="PTHR43463">
    <property type="entry name" value="NICOTINATE-NUCLEOTIDE--DIMETHYLBENZIMIDAZOLE PHOSPHORIBOSYLTRANSFERASE"/>
    <property type="match status" value="1"/>
</dbReference>
<dbReference type="NCBIfam" id="TIGR03160">
    <property type="entry name" value="cobT_DBIPRT"/>
    <property type="match status" value="1"/>
</dbReference>
<dbReference type="AlphaFoldDB" id="A0A564W8C6"/>
<dbReference type="CDD" id="cd02439">
    <property type="entry name" value="DMB-PRT_CobT"/>
    <property type="match status" value="1"/>
</dbReference>
<evidence type="ECO:0000256" key="5">
    <source>
        <dbReference type="ARBA" id="ARBA00015486"/>
    </source>
</evidence>
<dbReference type="FunFam" id="3.40.50.10210:FF:000001">
    <property type="entry name" value="Nicotinate-nucleotide--dimethylbenzimidazole phosphoribosyltransferase"/>
    <property type="match status" value="1"/>
</dbReference>
<evidence type="ECO:0000256" key="7">
    <source>
        <dbReference type="ARBA" id="ARBA00022676"/>
    </source>
</evidence>
<evidence type="ECO:0000256" key="10">
    <source>
        <dbReference type="ARBA" id="ARBA00047340"/>
    </source>
</evidence>
<comment type="catalytic activity">
    <reaction evidence="10 11">
        <text>5,6-dimethylbenzimidazole + nicotinate beta-D-ribonucleotide = alpha-ribazole 5'-phosphate + nicotinate + H(+)</text>
        <dbReference type="Rhea" id="RHEA:11196"/>
        <dbReference type="ChEBI" id="CHEBI:15378"/>
        <dbReference type="ChEBI" id="CHEBI:15890"/>
        <dbReference type="ChEBI" id="CHEBI:32544"/>
        <dbReference type="ChEBI" id="CHEBI:57502"/>
        <dbReference type="ChEBI" id="CHEBI:57918"/>
        <dbReference type="EC" id="2.4.2.21"/>
    </reaction>
</comment>
<organism evidence="12 13">
    <name type="scientific">Blautia luti</name>
    <dbReference type="NCBI Taxonomy" id="89014"/>
    <lineage>
        <taxon>Bacteria</taxon>
        <taxon>Bacillati</taxon>
        <taxon>Bacillota</taxon>
        <taxon>Clostridia</taxon>
        <taxon>Lachnospirales</taxon>
        <taxon>Lachnospiraceae</taxon>
        <taxon>Blautia</taxon>
    </lineage>
</organism>
<dbReference type="Gene3D" id="1.10.1610.10">
    <property type="match status" value="1"/>
</dbReference>
<keyword evidence="7 11" id="KW-0328">Glycosyltransferase</keyword>
<dbReference type="Pfam" id="PF02277">
    <property type="entry name" value="DBI_PRT"/>
    <property type="match status" value="1"/>
</dbReference>
<dbReference type="InterPro" id="IPR017846">
    <property type="entry name" value="Nict_dMeBzImd_PRibTrfase_bact"/>
</dbReference>
<dbReference type="SUPFAM" id="SSF52733">
    <property type="entry name" value="Nicotinate mononucleotide:5,6-dimethylbenzimidazole phosphoribosyltransferase (CobT)"/>
    <property type="match status" value="1"/>
</dbReference>
<feature type="active site" description="Proton acceptor" evidence="11">
    <location>
        <position position="315"/>
    </location>
</feature>
<evidence type="ECO:0000313" key="12">
    <source>
        <dbReference type="EMBL" id="VUX41126.1"/>
    </source>
</evidence>
<evidence type="ECO:0000256" key="4">
    <source>
        <dbReference type="ARBA" id="ARBA00011991"/>
    </source>
</evidence>
<name>A0A564W8C6_9FIRM</name>
<evidence type="ECO:0000256" key="6">
    <source>
        <dbReference type="ARBA" id="ARBA00022573"/>
    </source>
</evidence>
<dbReference type="InterPro" id="IPR003200">
    <property type="entry name" value="Nict_dMeBzImd_PRibTrfase"/>
</dbReference>